<accession>A0ABQ4QJU9</accession>
<evidence type="ECO:0000256" key="3">
    <source>
        <dbReference type="ARBA" id="ARBA00022553"/>
    </source>
</evidence>
<dbReference type="EMBL" id="BPQG01000046">
    <property type="protein sequence ID" value="GJD45085.1"/>
    <property type="molecule type" value="Genomic_DNA"/>
</dbReference>
<keyword evidence="4" id="KW-0808">Transferase</keyword>
<evidence type="ECO:0000256" key="5">
    <source>
        <dbReference type="ARBA" id="ARBA00022741"/>
    </source>
</evidence>
<evidence type="ECO:0000256" key="4">
    <source>
        <dbReference type="ARBA" id="ARBA00022679"/>
    </source>
</evidence>
<evidence type="ECO:0000256" key="2">
    <source>
        <dbReference type="ARBA" id="ARBA00012438"/>
    </source>
</evidence>
<evidence type="ECO:0000256" key="1">
    <source>
        <dbReference type="ARBA" id="ARBA00000085"/>
    </source>
</evidence>
<keyword evidence="6 9" id="KW-0418">Kinase</keyword>
<organism evidence="9 10">
    <name type="scientific">Methylobacterium cerastii</name>
    <dbReference type="NCBI Taxonomy" id="932741"/>
    <lineage>
        <taxon>Bacteria</taxon>
        <taxon>Pseudomonadati</taxon>
        <taxon>Pseudomonadota</taxon>
        <taxon>Alphaproteobacteria</taxon>
        <taxon>Hyphomicrobiales</taxon>
        <taxon>Methylobacteriaceae</taxon>
        <taxon>Methylobacterium</taxon>
    </lineage>
</organism>
<dbReference type="Gene3D" id="3.30.565.10">
    <property type="entry name" value="Histidine kinase-like ATPase, C-terminal domain"/>
    <property type="match status" value="1"/>
</dbReference>
<evidence type="ECO:0000256" key="6">
    <source>
        <dbReference type="ARBA" id="ARBA00022777"/>
    </source>
</evidence>
<keyword evidence="7" id="KW-0067">ATP-binding</keyword>
<dbReference type="PANTHER" id="PTHR41523">
    <property type="entry name" value="TWO-COMPONENT SYSTEM SENSOR PROTEIN"/>
    <property type="match status" value="1"/>
</dbReference>
<evidence type="ECO:0000313" key="9">
    <source>
        <dbReference type="EMBL" id="GJD45085.1"/>
    </source>
</evidence>
<proteinExistence type="predicted"/>
<dbReference type="InterPro" id="IPR036890">
    <property type="entry name" value="HATPase_C_sf"/>
</dbReference>
<dbReference type="RefSeq" id="WP_147828605.1">
    <property type="nucleotide sequence ID" value="NZ_BPQG01000046.1"/>
</dbReference>
<dbReference type="EC" id="2.7.13.3" evidence="2"/>
<comment type="caution">
    <text evidence="9">The sequence shown here is derived from an EMBL/GenBank/DDBJ whole genome shotgun (WGS) entry which is preliminary data.</text>
</comment>
<evidence type="ECO:0000259" key="8">
    <source>
        <dbReference type="SMART" id="SM00911"/>
    </source>
</evidence>
<sequence length="245" mass="25843">MSDEGRIAALEAENAALRRRLVAAGLDLDASASASPEVDAVLHRTRNTLAMVRAIIRRSADADRSAEDCMMRLDGRLGAIARVQSAGIADPSAGLDLHSIVADALMALLAREGERVHIVGPKVLLAPRVAEVFALAAHELASNAMEHGALTVPDGRIAVTWTLDSCGDAPTLSLGWTETGLHDLPAEPAPLGFGTEMLTRTLRYELGAETTLAYRPDGLRCTIRFALAPRLGRVVEAPAEDGGDA</sequence>
<name>A0ABQ4QJU9_9HYPH</name>
<dbReference type="InterPro" id="IPR011102">
    <property type="entry name" value="Sig_transdc_His_kinase_HWE"/>
</dbReference>
<evidence type="ECO:0000313" key="10">
    <source>
        <dbReference type="Proteomes" id="UP001055117"/>
    </source>
</evidence>
<feature type="domain" description="Signal transduction histidine kinase HWE region" evidence="8">
    <location>
        <begin position="41"/>
        <end position="122"/>
    </location>
</feature>
<gene>
    <name evidence="9" type="ORF">AFCDBAGC_2954</name>
</gene>
<dbReference type="Pfam" id="PF07536">
    <property type="entry name" value="HWE_HK"/>
    <property type="match status" value="1"/>
</dbReference>
<evidence type="ECO:0000256" key="7">
    <source>
        <dbReference type="ARBA" id="ARBA00022840"/>
    </source>
</evidence>
<keyword evidence="3" id="KW-0597">Phosphoprotein</keyword>
<keyword evidence="10" id="KW-1185">Reference proteome</keyword>
<dbReference type="GO" id="GO:0016301">
    <property type="term" value="F:kinase activity"/>
    <property type="evidence" value="ECO:0007669"/>
    <property type="project" value="UniProtKB-KW"/>
</dbReference>
<dbReference type="SMART" id="SM00911">
    <property type="entry name" value="HWE_HK"/>
    <property type="match status" value="1"/>
</dbReference>
<reference evidence="9 10" key="1">
    <citation type="journal article" date="2021" name="Front. Microbiol.">
        <title>Comprehensive Comparative Genomics and Phenotyping of Methylobacterium Species.</title>
        <authorList>
            <person name="Alessa O."/>
            <person name="Ogura Y."/>
            <person name="Fujitani Y."/>
            <person name="Takami H."/>
            <person name="Hayashi T."/>
            <person name="Sahin N."/>
            <person name="Tani A."/>
        </authorList>
    </citation>
    <scope>NUCLEOTIDE SEQUENCE [LARGE SCALE GENOMIC DNA]</scope>
    <source>
        <strain evidence="9 10">DSM 23679</strain>
    </source>
</reference>
<comment type="catalytic activity">
    <reaction evidence="1">
        <text>ATP + protein L-histidine = ADP + protein N-phospho-L-histidine.</text>
        <dbReference type="EC" id="2.7.13.3"/>
    </reaction>
</comment>
<dbReference type="PANTHER" id="PTHR41523:SF7">
    <property type="entry name" value="HISTIDINE KINASE"/>
    <property type="match status" value="1"/>
</dbReference>
<keyword evidence="5" id="KW-0547">Nucleotide-binding</keyword>
<dbReference type="Proteomes" id="UP001055117">
    <property type="component" value="Unassembled WGS sequence"/>
</dbReference>
<protein>
    <recommendedName>
        <fullName evidence="2">histidine kinase</fullName>
        <ecNumber evidence="2">2.7.13.3</ecNumber>
    </recommendedName>
</protein>